<proteinExistence type="predicted"/>
<reference evidence="1" key="1">
    <citation type="journal article" date="2015" name="Nature">
        <title>Complex archaea that bridge the gap between prokaryotes and eukaryotes.</title>
        <authorList>
            <person name="Spang A."/>
            <person name="Saw J.H."/>
            <person name="Jorgensen S.L."/>
            <person name="Zaremba-Niedzwiedzka K."/>
            <person name="Martijn J."/>
            <person name="Lind A.E."/>
            <person name="van Eijk R."/>
            <person name="Schleper C."/>
            <person name="Guy L."/>
            <person name="Ettema T.J."/>
        </authorList>
    </citation>
    <scope>NUCLEOTIDE SEQUENCE</scope>
</reference>
<evidence type="ECO:0008006" key="2">
    <source>
        <dbReference type="Google" id="ProtNLM"/>
    </source>
</evidence>
<comment type="caution">
    <text evidence="1">The sequence shown here is derived from an EMBL/GenBank/DDBJ whole genome shotgun (WGS) entry which is preliminary data.</text>
</comment>
<sequence length="203" mass="21703">MKANKVVSVAFIALALGGCVSSKSYVDPKYKEVSYSDVSRVQDLYGVRVNVDFQRNGKSLPAVNNELRSSVERVFRASGVVIPTTGATDLDIKVTCNNVADMGGAATKGAGTGLTLGLVGTAVTDIYQVTIEFRQGGELITKRYDHAIHTTIGNKASPVQGAAPTSPANAFSGVVEDVILQFLKEMQQKDVLTFNELVFRNRA</sequence>
<protein>
    <recommendedName>
        <fullName evidence="2">Lipoprotein</fullName>
    </recommendedName>
</protein>
<organism evidence="1">
    <name type="scientific">marine sediment metagenome</name>
    <dbReference type="NCBI Taxonomy" id="412755"/>
    <lineage>
        <taxon>unclassified sequences</taxon>
        <taxon>metagenomes</taxon>
        <taxon>ecological metagenomes</taxon>
    </lineage>
</organism>
<gene>
    <name evidence="1" type="ORF">LCGC14_0063010</name>
</gene>
<dbReference type="AlphaFoldDB" id="A0A0F9W2N1"/>
<evidence type="ECO:0000313" key="1">
    <source>
        <dbReference type="EMBL" id="KKO06493.1"/>
    </source>
</evidence>
<name>A0A0F9W2N1_9ZZZZ</name>
<accession>A0A0F9W2N1</accession>
<dbReference type="EMBL" id="LAZR01000015">
    <property type="protein sequence ID" value="KKO06493.1"/>
    <property type="molecule type" value="Genomic_DNA"/>
</dbReference>
<dbReference type="PROSITE" id="PS51257">
    <property type="entry name" value="PROKAR_LIPOPROTEIN"/>
    <property type="match status" value="1"/>
</dbReference>